<evidence type="ECO:0000313" key="2">
    <source>
        <dbReference type="EMBL" id="MCL2891850.1"/>
    </source>
</evidence>
<protein>
    <submittedName>
        <fullName evidence="2">Uncharacterized protein</fullName>
    </submittedName>
</protein>
<proteinExistence type="predicted"/>
<dbReference type="RefSeq" id="WP_249243714.1">
    <property type="nucleotide sequence ID" value="NZ_JAKPBZ010000104.1"/>
</dbReference>
<evidence type="ECO:0000313" key="3">
    <source>
        <dbReference type="Proteomes" id="UP001203069"/>
    </source>
</evidence>
<dbReference type="Proteomes" id="UP001203069">
    <property type="component" value="Unassembled WGS sequence"/>
</dbReference>
<evidence type="ECO:0000256" key="1">
    <source>
        <dbReference type="SAM" id="MobiDB-lite"/>
    </source>
</evidence>
<dbReference type="EMBL" id="JAKPBZ010000104">
    <property type="protein sequence ID" value="MCL2891850.1"/>
    <property type="molecule type" value="Genomic_DNA"/>
</dbReference>
<reference evidence="2 3" key="1">
    <citation type="submission" date="2022-02" db="EMBL/GenBank/DDBJ databases">
        <title>Description of Brenneria tiliae sp. nov. isolated from symptomatic Tilia x moltkei and Tilia x europaea trees in the UK.</title>
        <authorList>
            <person name="Kile H."/>
        </authorList>
    </citation>
    <scope>NUCLEOTIDE SEQUENCE [LARGE SCALE GENOMIC DNA]</scope>
    <source>
        <strain evidence="2 3">MC1SB4.1</strain>
    </source>
</reference>
<sequence>MTELVSVLDTGETPEKNDQHTANSPPVAVQDDTQALLGLFSGMTDIPTPNVESVADTNVTMQDEKKNKEENDEPVEPKDSVTFHTKADAERDENNKGAVFLEWLSAGLISGEITINEEGAGA</sequence>
<comment type="caution">
    <text evidence="2">The sequence shown here is derived from an EMBL/GenBank/DDBJ whole genome shotgun (WGS) entry which is preliminary data.</text>
</comment>
<feature type="region of interest" description="Disordered" evidence="1">
    <location>
        <begin position="1"/>
        <end position="29"/>
    </location>
</feature>
<feature type="compositionally biased region" description="Basic and acidic residues" evidence="1">
    <location>
        <begin position="62"/>
        <end position="92"/>
    </location>
</feature>
<feature type="region of interest" description="Disordered" evidence="1">
    <location>
        <begin position="41"/>
        <end position="92"/>
    </location>
</feature>
<keyword evidence="3" id="KW-1185">Reference proteome</keyword>
<name>A0ABT0MPU0_9GAMM</name>
<accession>A0ABT0MPU0</accession>
<gene>
    <name evidence="2" type="ORF">MFP26_03935</name>
</gene>
<organism evidence="2 3">
    <name type="scientific">Brenneria tiliae</name>
    <dbReference type="NCBI Taxonomy" id="2914984"/>
    <lineage>
        <taxon>Bacteria</taxon>
        <taxon>Pseudomonadati</taxon>
        <taxon>Pseudomonadota</taxon>
        <taxon>Gammaproteobacteria</taxon>
        <taxon>Enterobacterales</taxon>
        <taxon>Pectobacteriaceae</taxon>
        <taxon>Brenneria</taxon>
    </lineage>
</organism>